<comment type="caution">
    <text evidence="1">The sequence shown here is derived from an EMBL/GenBank/DDBJ whole genome shotgun (WGS) entry which is preliminary data.</text>
</comment>
<proteinExistence type="predicted"/>
<protein>
    <recommendedName>
        <fullName evidence="3">F-box domain-containing protein</fullName>
    </recommendedName>
</protein>
<evidence type="ECO:0008006" key="3">
    <source>
        <dbReference type="Google" id="ProtNLM"/>
    </source>
</evidence>
<accession>A0AAI8YVJ7</accession>
<organism evidence="1 2">
    <name type="scientific">Lecanosticta acicola</name>
    <dbReference type="NCBI Taxonomy" id="111012"/>
    <lineage>
        <taxon>Eukaryota</taxon>
        <taxon>Fungi</taxon>
        <taxon>Dikarya</taxon>
        <taxon>Ascomycota</taxon>
        <taxon>Pezizomycotina</taxon>
        <taxon>Dothideomycetes</taxon>
        <taxon>Dothideomycetidae</taxon>
        <taxon>Mycosphaerellales</taxon>
        <taxon>Mycosphaerellaceae</taxon>
        <taxon>Lecanosticta</taxon>
    </lineage>
</organism>
<dbReference type="EMBL" id="CAVMBE010000012">
    <property type="protein sequence ID" value="CAK3921897.1"/>
    <property type="molecule type" value="Genomic_DNA"/>
</dbReference>
<dbReference type="Proteomes" id="UP001296104">
    <property type="component" value="Unassembled WGS sequence"/>
</dbReference>
<sequence>MASFRLFDLPREIRDEIYSYLTIDALEVQHGVDERDTGTYTFDAPLLPVLLSNRQLSAEYRDILPKHRRLLLQGAKCDFWTGYHPVPQLLANIVSDMTVYMHVLCFCDNLDEDEHEDQLNYPCDASIQVHSYAHDLDNYLNHFRNIEQVHVKMCMFLREDEKNYKATDSLEPPRLSHTVGFPRNLERLVALPGVKDLEIMGFGSNAYEERAYEDYLKSKMNRDLTPIATWTTASGWMCNLIVKTASVKKEQ</sequence>
<reference evidence="1" key="1">
    <citation type="submission" date="2023-11" db="EMBL/GenBank/DDBJ databases">
        <authorList>
            <person name="Alioto T."/>
            <person name="Alioto T."/>
            <person name="Gomez Garrido J."/>
        </authorList>
    </citation>
    <scope>NUCLEOTIDE SEQUENCE</scope>
</reference>
<keyword evidence="2" id="KW-1185">Reference proteome</keyword>
<evidence type="ECO:0000313" key="2">
    <source>
        <dbReference type="Proteomes" id="UP001296104"/>
    </source>
</evidence>
<dbReference type="AlphaFoldDB" id="A0AAI8YVJ7"/>
<gene>
    <name evidence="1" type="ORF">LECACI_7A002789</name>
</gene>
<evidence type="ECO:0000313" key="1">
    <source>
        <dbReference type="EMBL" id="CAK3921897.1"/>
    </source>
</evidence>
<name>A0AAI8YVJ7_9PEZI</name>